<dbReference type="SUPFAM" id="SSF53850">
    <property type="entry name" value="Periplasmic binding protein-like II"/>
    <property type="match status" value="1"/>
</dbReference>
<dbReference type="PANTHER" id="PTHR30537">
    <property type="entry name" value="HTH-TYPE TRANSCRIPTIONAL REGULATOR"/>
    <property type="match status" value="1"/>
</dbReference>
<dbReference type="OrthoDB" id="9110639at2"/>
<protein>
    <submittedName>
        <fullName evidence="6">Transcriptional regulator, LysR family</fullName>
    </submittedName>
</protein>
<evidence type="ECO:0000256" key="4">
    <source>
        <dbReference type="ARBA" id="ARBA00023163"/>
    </source>
</evidence>
<gene>
    <name evidence="6" type="ORF">SAMN05443245_5554</name>
</gene>
<dbReference type="InterPro" id="IPR036390">
    <property type="entry name" value="WH_DNA-bd_sf"/>
</dbReference>
<organism evidence="6 7">
    <name type="scientific">Paraburkholderia fungorum</name>
    <dbReference type="NCBI Taxonomy" id="134537"/>
    <lineage>
        <taxon>Bacteria</taxon>
        <taxon>Pseudomonadati</taxon>
        <taxon>Pseudomonadota</taxon>
        <taxon>Betaproteobacteria</taxon>
        <taxon>Burkholderiales</taxon>
        <taxon>Burkholderiaceae</taxon>
        <taxon>Paraburkholderia</taxon>
    </lineage>
</organism>
<dbReference type="Gene3D" id="3.40.190.290">
    <property type="match status" value="1"/>
</dbReference>
<keyword evidence="3" id="KW-0238">DNA-binding</keyword>
<dbReference type="RefSeq" id="WP_074770504.1">
    <property type="nucleotide sequence ID" value="NZ_FNKP01000002.1"/>
</dbReference>
<dbReference type="Proteomes" id="UP000183487">
    <property type="component" value="Unassembled WGS sequence"/>
</dbReference>
<dbReference type="InterPro" id="IPR000847">
    <property type="entry name" value="LysR_HTH_N"/>
</dbReference>
<dbReference type="InterPro" id="IPR036388">
    <property type="entry name" value="WH-like_DNA-bd_sf"/>
</dbReference>
<evidence type="ECO:0000256" key="2">
    <source>
        <dbReference type="ARBA" id="ARBA00023015"/>
    </source>
</evidence>
<evidence type="ECO:0000259" key="5">
    <source>
        <dbReference type="PROSITE" id="PS50931"/>
    </source>
</evidence>
<dbReference type="GO" id="GO:0043565">
    <property type="term" value="F:sequence-specific DNA binding"/>
    <property type="evidence" value="ECO:0007669"/>
    <property type="project" value="TreeGrafter"/>
</dbReference>
<dbReference type="CDD" id="cd08476">
    <property type="entry name" value="PBP2_CrgA_like_7"/>
    <property type="match status" value="1"/>
</dbReference>
<accession>A0A1H1IRV3</accession>
<reference evidence="7" key="1">
    <citation type="submission" date="2016-10" db="EMBL/GenBank/DDBJ databases">
        <authorList>
            <person name="Varghese N."/>
        </authorList>
    </citation>
    <scope>NUCLEOTIDE SEQUENCE [LARGE SCALE GENOMIC DNA]</scope>
    <source>
        <strain evidence="7">GAS106B</strain>
    </source>
</reference>
<dbReference type="AlphaFoldDB" id="A0A1H1IRV3"/>
<dbReference type="GO" id="GO:0006351">
    <property type="term" value="P:DNA-templated transcription"/>
    <property type="evidence" value="ECO:0007669"/>
    <property type="project" value="TreeGrafter"/>
</dbReference>
<dbReference type="GO" id="GO:0003700">
    <property type="term" value="F:DNA-binding transcription factor activity"/>
    <property type="evidence" value="ECO:0007669"/>
    <property type="project" value="InterPro"/>
</dbReference>
<dbReference type="FunFam" id="1.10.10.10:FF:000001">
    <property type="entry name" value="LysR family transcriptional regulator"/>
    <property type="match status" value="1"/>
</dbReference>
<keyword evidence="7" id="KW-1185">Reference proteome</keyword>
<proteinExistence type="inferred from homology"/>
<dbReference type="Gene3D" id="1.10.10.10">
    <property type="entry name" value="Winged helix-like DNA-binding domain superfamily/Winged helix DNA-binding domain"/>
    <property type="match status" value="1"/>
</dbReference>
<evidence type="ECO:0000256" key="1">
    <source>
        <dbReference type="ARBA" id="ARBA00009437"/>
    </source>
</evidence>
<sequence length="343" mass="36921">MTTPDRASRSAVSATARLAPAAPAAVGETGASSPGAMDRFGSLNVFVRAAETRSFTEAGRQLGISSSAVGKAISRLEGRLGVRLFHRSTRSIALTPEGAIFLTRCQRIIGEIEAAETELALANAEPRGRLRVSMPMVSTLMMPVIGAFMTAYPDITLDIDFSDRMVDVIEEGFDVATRTGDVADSTLITRTMGAFRQVIVGSPAYFARRGVPTEPEQLREHACLQHRFPTTGKLRRWPLSRDGETLDIDLPTVAIVTAVEPLILLAEQGLGLVCAPDFTVRARLAEGSLVAVLEPFLDSPSAFRALWPSGRQMSPKARVFIDYLTEHLFPAQASATAVKAQLP</sequence>
<name>A0A1H1IRV3_9BURK</name>
<evidence type="ECO:0000256" key="3">
    <source>
        <dbReference type="ARBA" id="ARBA00023125"/>
    </source>
</evidence>
<dbReference type="Pfam" id="PF03466">
    <property type="entry name" value="LysR_substrate"/>
    <property type="match status" value="1"/>
</dbReference>
<dbReference type="Pfam" id="PF00126">
    <property type="entry name" value="HTH_1"/>
    <property type="match status" value="1"/>
</dbReference>
<keyword evidence="4" id="KW-0804">Transcription</keyword>
<keyword evidence="2" id="KW-0805">Transcription regulation</keyword>
<dbReference type="EMBL" id="FNKP01000002">
    <property type="protein sequence ID" value="SDR40349.1"/>
    <property type="molecule type" value="Genomic_DNA"/>
</dbReference>
<evidence type="ECO:0000313" key="7">
    <source>
        <dbReference type="Proteomes" id="UP000183487"/>
    </source>
</evidence>
<dbReference type="PRINTS" id="PR00039">
    <property type="entry name" value="HTHLYSR"/>
</dbReference>
<dbReference type="InterPro" id="IPR058163">
    <property type="entry name" value="LysR-type_TF_proteobact-type"/>
</dbReference>
<feature type="domain" description="HTH lysR-type" evidence="5">
    <location>
        <begin position="38"/>
        <end position="95"/>
    </location>
</feature>
<dbReference type="SUPFAM" id="SSF46785">
    <property type="entry name" value="Winged helix' DNA-binding domain"/>
    <property type="match status" value="1"/>
</dbReference>
<dbReference type="PANTHER" id="PTHR30537:SF72">
    <property type="entry name" value="LYSR FAMILY TRANSCRIPTIONAL REGULATOR"/>
    <property type="match status" value="1"/>
</dbReference>
<comment type="similarity">
    <text evidence="1">Belongs to the LysR transcriptional regulatory family.</text>
</comment>
<dbReference type="PROSITE" id="PS50931">
    <property type="entry name" value="HTH_LYSR"/>
    <property type="match status" value="1"/>
</dbReference>
<evidence type="ECO:0000313" key="6">
    <source>
        <dbReference type="EMBL" id="SDR40349.1"/>
    </source>
</evidence>
<dbReference type="InterPro" id="IPR005119">
    <property type="entry name" value="LysR_subst-bd"/>
</dbReference>